<dbReference type="InterPro" id="IPR043702">
    <property type="entry name" value="Lipid_II_synth_GatD"/>
</dbReference>
<evidence type="ECO:0000259" key="3">
    <source>
        <dbReference type="Pfam" id="PF07685"/>
    </source>
</evidence>
<keyword evidence="2" id="KW-0133">Cell shape</keyword>
<evidence type="ECO:0000313" key="4">
    <source>
        <dbReference type="EMBL" id="MFC4336311.1"/>
    </source>
</evidence>
<dbReference type="CDD" id="cd01750">
    <property type="entry name" value="GATase1_CobQ"/>
    <property type="match status" value="1"/>
</dbReference>
<accession>A0ABV8U145</accession>
<comment type="catalytic activity">
    <reaction evidence="2">
        <text>L-glutamine + H2O = L-glutamate + NH4(+)</text>
        <dbReference type="Rhea" id="RHEA:15889"/>
        <dbReference type="ChEBI" id="CHEBI:15377"/>
        <dbReference type="ChEBI" id="CHEBI:28938"/>
        <dbReference type="ChEBI" id="CHEBI:29985"/>
        <dbReference type="ChEBI" id="CHEBI:58359"/>
        <dbReference type="EC" id="3.5.1.2"/>
    </reaction>
</comment>
<evidence type="ECO:0000256" key="2">
    <source>
        <dbReference type="HAMAP-Rule" id="MF_02213"/>
    </source>
</evidence>
<dbReference type="EMBL" id="JBHSDK010000018">
    <property type="protein sequence ID" value="MFC4336311.1"/>
    <property type="molecule type" value="Genomic_DNA"/>
</dbReference>
<evidence type="ECO:0000313" key="5">
    <source>
        <dbReference type="Proteomes" id="UP001595823"/>
    </source>
</evidence>
<dbReference type="InterPro" id="IPR033949">
    <property type="entry name" value="CobQ_GATase1"/>
</dbReference>
<dbReference type="EC" id="3.5.1.2" evidence="2"/>
<keyword evidence="2" id="KW-0378">Hydrolase</keyword>
<comment type="similarity">
    <text evidence="2">Belongs to the CobB/CobQ family. GatD subfamily.</text>
</comment>
<dbReference type="PROSITE" id="PS51273">
    <property type="entry name" value="GATASE_TYPE_1"/>
    <property type="match status" value="1"/>
</dbReference>
<dbReference type="RefSeq" id="WP_380622104.1">
    <property type="nucleotide sequence ID" value="NZ_JBHSDK010000018.1"/>
</dbReference>
<comment type="catalytic activity">
    <reaction evidence="2">
        <text>beta-D-GlcNAc-(1-&gt;4)-Mur2Ac(oyl-L-Ala-gamma-D-Glu-L-Lys-D-Ala-D-Ala)-di-trans,octa-cis-undecaprenyl diphosphate + L-glutamine + ATP + H2O = beta-D-GlcNAc-(1-&gt;4)-Mur2Ac(oyl-L-Ala-D-isoglutaminyl-L-Lys-D-Ala-D-Ala)-di-trans,octa-cis-undecaprenyl diphosphate + L-glutamate + ADP + phosphate + H(+)</text>
        <dbReference type="Rhea" id="RHEA:57928"/>
        <dbReference type="ChEBI" id="CHEBI:15377"/>
        <dbReference type="ChEBI" id="CHEBI:15378"/>
        <dbReference type="ChEBI" id="CHEBI:29985"/>
        <dbReference type="ChEBI" id="CHEBI:30616"/>
        <dbReference type="ChEBI" id="CHEBI:43474"/>
        <dbReference type="ChEBI" id="CHEBI:58359"/>
        <dbReference type="ChEBI" id="CHEBI:60033"/>
        <dbReference type="ChEBI" id="CHEBI:62233"/>
        <dbReference type="ChEBI" id="CHEBI:456216"/>
        <dbReference type="EC" id="6.3.5.13"/>
    </reaction>
</comment>
<sequence length="239" mass="25377">MSNSYLRVVWVYPDLLSTYGDRGNLLAIAHRARARGIEVEPIGVRSDQPLPYQADLYLIGGGEDGPQAVAAQRLVQDGTLRQAADRGVPVLGICAGYQLLGESFVASGERCQGLGILDLRSDRGESRAVGEVAGESHPNLGIGPITGFENHGGRTHLGSAVQPLAKVTHGIGNDGQHEGAWAGHVVGSYMHGPALARNPLLADLLISWATGGRQLQPLDDTWPNRLREERLSALASDQG</sequence>
<protein>
    <recommendedName>
        <fullName evidence="2">Lipid II isoglutaminyl synthase (glutamine-hydrolyzing) subunit GatD</fullName>
        <ecNumber evidence="2">6.3.5.13</ecNumber>
    </recommendedName>
    <alternativeName>
        <fullName evidence="2">Lipid II isoglutaminyl synthase glutaminase subunit</fullName>
        <ecNumber evidence="2">3.5.1.2</ecNumber>
    </alternativeName>
</protein>
<feature type="active site" description="Nucleophile" evidence="2">
    <location>
        <position position="94"/>
    </location>
</feature>
<feature type="binding site" evidence="2">
    <location>
        <position position="127"/>
    </location>
    <ligand>
        <name>substrate</name>
    </ligand>
</feature>
<dbReference type="Gene3D" id="3.40.50.880">
    <property type="match status" value="1"/>
</dbReference>
<dbReference type="PROSITE" id="PS51274">
    <property type="entry name" value="GATASE_COBBQ"/>
    <property type="match status" value="1"/>
</dbReference>
<comment type="caution">
    <text evidence="4">The sequence shown here is derived from an EMBL/GenBank/DDBJ whole genome shotgun (WGS) entry which is preliminary data.</text>
</comment>
<feature type="domain" description="CobB/CobQ-like glutamine amidotransferase" evidence="3">
    <location>
        <begin position="7"/>
        <end position="198"/>
    </location>
</feature>
<gene>
    <name evidence="2" type="primary">gatD</name>
    <name evidence="4" type="ORF">ACFPET_13980</name>
</gene>
<dbReference type="HAMAP" id="MF_02213">
    <property type="entry name" value="Lipid_II_synth_GatD"/>
    <property type="match status" value="1"/>
</dbReference>
<dbReference type="PANTHER" id="PTHR21343:SF9">
    <property type="entry name" value="LIPID II ISOGLUTAMINYL SYNTHASE (GLUTAMINE-HYDROLYZING) SUBUNIT GATD"/>
    <property type="match status" value="1"/>
</dbReference>
<dbReference type="InterPro" id="IPR029062">
    <property type="entry name" value="Class_I_gatase-like"/>
</dbReference>
<comment type="function">
    <text evidence="2">The lipid II isoglutaminyl synthase complex catalyzes the formation of alpha-D-isoglutamine in the cell wall lipid II stem peptide. The GatD subunit catalyzes the hydrolysis of glutamine to glutamate and ammonia. The resulting ammonia molecule is channeled to the active site of MurT.</text>
</comment>
<comment type="subunit">
    <text evidence="2">Forms a heterodimer with MurT.</text>
</comment>
<comment type="pathway">
    <text evidence="2">Cell wall biogenesis; peptidoglycan biosynthesis.</text>
</comment>
<dbReference type="Pfam" id="PF07685">
    <property type="entry name" value="GATase_3"/>
    <property type="match status" value="1"/>
</dbReference>
<reference evidence="5" key="1">
    <citation type="journal article" date="2019" name="Int. J. Syst. Evol. Microbiol.">
        <title>The Global Catalogue of Microorganisms (GCM) 10K type strain sequencing project: providing services to taxonomists for standard genome sequencing and annotation.</title>
        <authorList>
            <consortium name="The Broad Institute Genomics Platform"/>
            <consortium name="The Broad Institute Genome Sequencing Center for Infectious Disease"/>
            <person name="Wu L."/>
            <person name="Ma J."/>
        </authorList>
    </citation>
    <scope>NUCLEOTIDE SEQUENCE [LARGE SCALE GENOMIC DNA]</scope>
    <source>
        <strain evidence="5">IBRC-M 10908</strain>
    </source>
</reference>
<dbReference type="SUPFAM" id="SSF52317">
    <property type="entry name" value="Class I glutamine amidotransferase-like"/>
    <property type="match status" value="1"/>
</dbReference>
<evidence type="ECO:0000256" key="1">
    <source>
        <dbReference type="ARBA" id="ARBA00022962"/>
    </source>
</evidence>
<keyword evidence="2" id="KW-0436">Ligase</keyword>
<keyword evidence="2" id="KW-0573">Peptidoglycan synthesis</keyword>
<dbReference type="EC" id="6.3.5.13" evidence="2"/>
<feature type="active site" evidence="2">
    <location>
        <position position="191"/>
    </location>
</feature>
<proteinExistence type="inferred from homology"/>
<keyword evidence="5" id="KW-1185">Reference proteome</keyword>
<keyword evidence="1 2" id="KW-0315">Glutamine amidotransferase</keyword>
<dbReference type="PANTHER" id="PTHR21343">
    <property type="entry name" value="DETHIOBIOTIN SYNTHETASE"/>
    <property type="match status" value="1"/>
</dbReference>
<keyword evidence="2" id="KW-0961">Cell wall biogenesis/degradation</keyword>
<name>A0ABV8U145_9ACTN</name>
<organism evidence="4 5">
    <name type="scientific">Salininema proteolyticum</name>
    <dbReference type="NCBI Taxonomy" id="1607685"/>
    <lineage>
        <taxon>Bacteria</taxon>
        <taxon>Bacillati</taxon>
        <taxon>Actinomycetota</taxon>
        <taxon>Actinomycetes</taxon>
        <taxon>Glycomycetales</taxon>
        <taxon>Glycomycetaceae</taxon>
        <taxon>Salininema</taxon>
    </lineage>
</organism>
<dbReference type="InterPro" id="IPR011698">
    <property type="entry name" value="GATase_3"/>
</dbReference>
<dbReference type="Proteomes" id="UP001595823">
    <property type="component" value="Unassembled WGS sequence"/>
</dbReference>